<dbReference type="GeneID" id="66856695"/>
<sequence>MSCAVHRVPQRVNGVIVGFDRPDTLVAQRDAIRRELDKIAVVEELPSAEEFRPPAVGLIEEWDTLLTAERNAIIRQLVRRVALIRNGELGEDGLIGIHPVWEPDPWAPLDAPLADGATEVSATTSAAELLPAG</sequence>
<proteinExistence type="predicted"/>
<reference evidence="1" key="2">
    <citation type="submission" date="2020-01" db="EMBL/GenBank/DDBJ databases">
        <authorList>
            <person name="Algora L."/>
            <person name="Schniete J.K."/>
            <person name="MacFadyen A."/>
            <person name="Hoskisson P.A."/>
            <person name="Hunter I.S."/>
            <person name="Herron P.R."/>
        </authorList>
    </citation>
    <scope>NUCLEOTIDE SEQUENCE</scope>
    <source>
        <strain evidence="1">ATCC 10970</strain>
    </source>
</reference>
<organism evidence="1 2">
    <name type="scientific">Streptomyces rimosus subsp. rimosus (strain ATCC 10970 / DSM 40260 / JCM 4667 / NRRL 2234)</name>
    <dbReference type="NCBI Taxonomy" id="1265868"/>
    <lineage>
        <taxon>Bacteria</taxon>
        <taxon>Bacillati</taxon>
        <taxon>Actinomycetota</taxon>
        <taxon>Actinomycetes</taxon>
        <taxon>Kitasatosporales</taxon>
        <taxon>Streptomycetaceae</taxon>
        <taxon>Streptomyces</taxon>
    </lineage>
</organism>
<evidence type="ECO:0000313" key="1">
    <source>
        <dbReference type="EMBL" id="QST82478.1"/>
    </source>
</evidence>
<dbReference type="RefSeq" id="WP_156100256.1">
    <property type="nucleotide sequence ID" value="NZ_CP048261.1"/>
</dbReference>
<reference evidence="1" key="3">
    <citation type="journal article" date="2021" name="bioRxiv">
        <title>Bilateral symmetry of linear streptomycete chromosomes.</title>
        <authorList>
            <person name="Algora-Gallardo L."/>
            <person name="Schniete J.K."/>
            <person name="Mark D.R."/>
            <person name="Hunter I.S."/>
            <person name="Herron P.R."/>
        </authorList>
    </citation>
    <scope>NUCLEOTIDE SEQUENCE</scope>
    <source>
        <strain evidence="1">ATCC 10970</strain>
    </source>
</reference>
<dbReference type="EMBL" id="CP048261">
    <property type="protein sequence ID" value="QST82478.1"/>
    <property type="molecule type" value="Genomic_DNA"/>
</dbReference>
<dbReference type="Proteomes" id="UP000011074">
    <property type="component" value="Chromosome"/>
</dbReference>
<evidence type="ECO:0000313" key="2">
    <source>
        <dbReference type="Proteomes" id="UP000011074"/>
    </source>
</evidence>
<accession>A0A8A1URH5</accession>
<protein>
    <submittedName>
        <fullName evidence="1">Uncharacterized protein</fullName>
    </submittedName>
</protein>
<gene>
    <name evidence="1" type="ORF">SRIM_022010</name>
</gene>
<dbReference type="AlphaFoldDB" id="A0A8A1URH5"/>
<name>A0A8A1URH5_STRR1</name>
<reference evidence="1" key="1">
    <citation type="submission" date="2012-12" db="EMBL/GenBank/DDBJ databases">
        <authorList>
            <person name="Pethick F.E."/>
            <person name="MacFadyen A.C."/>
            <person name="Tang Z."/>
            <person name="Sangal V."/>
            <person name="Tze-Tze L."/>
            <person name="Chu J."/>
            <person name="Guo M."/>
            <person name="Kirby R."/>
            <person name="Hoskisson P.A."/>
            <person name="Herron P.R."/>
            <person name="Hunter I.S."/>
        </authorList>
    </citation>
    <scope>NUCLEOTIDE SEQUENCE</scope>
    <source>
        <strain evidence="1">ATCC 10970</strain>
    </source>
</reference>